<proteinExistence type="predicted"/>
<gene>
    <name evidence="2" type="ORF">PoB_006567600</name>
</gene>
<feature type="compositionally biased region" description="Basic and acidic residues" evidence="1">
    <location>
        <begin position="32"/>
        <end position="49"/>
    </location>
</feature>
<sequence length="92" mass="11336">MKSTMDLCVERNAAFSWEETRPKKPVRSYMPTDKRREDPPASQYDEDHRHRQYSAELQEDQHRRRQRSRLIRNRNSVRQYCYDFDKSDDKLV</sequence>
<organism evidence="2 3">
    <name type="scientific">Plakobranchus ocellatus</name>
    <dbReference type="NCBI Taxonomy" id="259542"/>
    <lineage>
        <taxon>Eukaryota</taxon>
        <taxon>Metazoa</taxon>
        <taxon>Spiralia</taxon>
        <taxon>Lophotrochozoa</taxon>
        <taxon>Mollusca</taxon>
        <taxon>Gastropoda</taxon>
        <taxon>Heterobranchia</taxon>
        <taxon>Euthyneura</taxon>
        <taxon>Panpulmonata</taxon>
        <taxon>Sacoglossa</taxon>
        <taxon>Placobranchoidea</taxon>
        <taxon>Plakobranchidae</taxon>
        <taxon>Plakobranchus</taxon>
    </lineage>
</organism>
<keyword evidence="3" id="KW-1185">Reference proteome</keyword>
<evidence type="ECO:0000313" key="2">
    <source>
        <dbReference type="EMBL" id="GFO39171.1"/>
    </source>
</evidence>
<reference evidence="2 3" key="1">
    <citation type="journal article" date="2021" name="Elife">
        <title>Chloroplast acquisition without the gene transfer in kleptoplastic sea slugs, Plakobranchus ocellatus.</title>
        <authorList>
            <person name="Maeda T."/>
            <person name="Takahashi S."/>
            <person name="Yoshida T."/>
            <person name="Shimamura S."/>
            <person name="Takaki Y."/>
            <person name="Nagai Y."/>
            <person name="Toyoda A."/>
            <person name="Suzuki Y."/>
            <person name="Arimoto A."/>
            <person name="Ishii H."/>
            <person name="Satoh N."/>
            <person name="Nishiyama T."/>
            <person name="Hasebe M."/>
            <person name="Maruyama T."/>
            <person name="Minagawa J."/>
            <person name="Obokata J."/>
            <person name="Shigenobu S."/>
        </authorList>
    </citation>
    <scope>NUCLEOTIDE SEQUENCE [LARGE SCALE GENOMIC DNA]</scope>
</reference>
<evidence type="ECO:0000256" key="1">
    <source>
        <dbReference type="SAM" id="MobiDB-lite"/>
    </source>
</evidence>
<dbReference type="EMBL" id="BLXT01007446">
    <property type="protein sequence ID" value="GFO39171.1"/>
    <property type="molecule type" value="Genomic_DNA"/>
</dbReference>
<comment type="caution">
    <text evidence="2">The sequence shown here is derived from an EMBL/GenBank/DDBJ whole genome shotgun (WGS) entry which is preliminary data.</text>
</comment>
<name>A0AAV4D508_9GAST</name>
<dbReference type="Proteomes" id="UP000735302">
    <property type="component" value="Unassembled WGS sequence"/>
</dbReference>
<dbReference type="AlphaFoldDB" id="A0AAV4D508"/>
<accession>A0AAV4D508</accession>
<protein>
    <submittedName>
        <fullName evidence="2">Uncharacterized protein</fullName>
    </submittedName>
</protein>
<evidence type="ECO:0000313" key="3">
    <source>
        <dbReference type="Proteomes" id="UP000735302"/>
    </source>
</evidence>
<feature type="region of interest" description="Disordered" evidence="1">
    <location>
        <begin position="19"/>
        <end position="72"/>
    </location>
</feature>
<feature type="compositionally biased region" description="Basic residues" evidence="1">
    <location>
        <begin position="63"/>
        <end position="72"/>
    </location>
</feature>